<evidence type="ECO:0000256" key="2">
    <source>
        <dbReference type="ARBA" id="ARBA00023163"/>
    </source>
</evidence>
<dbReference type="InterPro" id="IPR017919">
    <property type="entry name" value="TFIIE/TFIIEa_HTH"/>
</dbReference>
<evidence type="ECO:0000313" key="5">
    <source>
        <dbReference type="EMBL" id="GAA0149326.1"/>
    </source>
</evidence>
<evidence type="ECO:0000256" key="3">
    <source>
        <dbReference type="SAM" id="MobiDB-lite"/>
    </source>
</evidence>
<comment type="caution">
    <text evidence="5">The sequence shown here is derived from an EMBL/GenBank/DDBJ whole genome shotgun (WGS) entry which is preliminary data.</text>
</comment>
<proteinExistence type="predicted"/>
<keyword evidence="2" id="KW-0804">Transcription</keyword>
<dbReference type="InterPro" id="IPR002853">
    <property type="entry name" value="TFIIE_asu"/>
</dbReference>
<accession>A0AAV3PDH8</accession>
<dbReference type="AlphaFoldDB" id="A0AAV3PDH8"/>
<dbReference type="SMART" id="SM00531">
    <property type="entry name" value="TFIIE"/>
    <property type="match status" value="1"/>
</dbReference>
<evidence type="ECO:0000256" key="1">
    <source>
        <dbReference type="ARBA" id="ARBA00023015"/>
    </source>
</evidence>
<dbReference type="PROSITE" id="PS51344">
    <property type="entry name" value="HTH_TFE_IIE"/>
    <property type="match status" value="1"/>
</dbReference>
<organism evidence="5 6">
    <name type="scientific">Lithospermum erythrorhizon</name>
    <name type="common">Purple gromwell</name>
    <name type="synonym">Lithospermum officinale var. erythrorhizon</name>
    <dbReference type="NCBI Taxonomy" id="34254"/>
    <lineage>
        <taxon>Eukaryota</taxon>
        <taxon>Viridiplantae</taxon>
        <taxon>Streptophyta</taxon>
        <taxon>Embryophyta</taxon>
        <taxon>Tracheophyta</taxon>
        <taxon>Spermatophyta</taxon>
        <taxon>Magnoliopsida</taxon>
        <taxon>eudicotyledons</taxon>
        <taxon>Gunneridae</taxon>
        <taxon>Pentapetalae</taxon>
        <taxon>asterids</taxon>
        <taxon>lamiids</taxon>
        <taxon>Boraginales</taxon>
        <taxon>Boraginaceae</taxon>
        <taxon>Boraginoideae</taxon>
        <taxon>Lithospermeae</taxon>
        <taxon>Lithospermum</taxon>
    </lineage>
</organism>
<sequence length="374" mass="42405">MSIGGFNRLVKLAGRAFYDDMNRGIAVVVLDALTSKQWVREQDLSKQLQLHAKLLRTTLRFLEQEKFISVYHRKEPAGEGEGEGGHKVMMHTYTYYCLDYPQIYDVLRYRLRRMTMSLKDKLNDKIKIQAYLCLDCGKRYNALDVDVNFCCDGCKTELVEATDGNRDKYKDMLGRMDVQLKPLLDQLNLVKDLPVPELFSLQVRGHSIVGEPKIEITISGVDDTGGSVAAPNGNASIKVFPSWMINQDMNLTKEQRGEFMDGSLAPLGSSDDKKKVVSEAEDSNNLQGEYVKAYYDALLQRQRHQELFQPPTPMHTFHERVVGEKSKRGDNDDGEDVKWEEEAPGCNNTSENLKADFNVEAGVSEEDGIDWEEG</sequence>
<evidence type="ECO:0000313" key="6">
    <source>
        <dbReference type="Proteomes" id="UP001454036"/>
    </source>
</evidence>
<dbReference type="Proteomes" id="UP001454036">
    <property type="component" value="Unassembled WGS sequence"/>
</dbReference>
<dbReference type="InterPro" id="IPR039997">
    <property type="entry name" value="TFE"/>
</dbReference>
<dbReference type="Pfam" id="PF02002">
    <property type="entry name" value="TFIIE_alpha"/>
    <property type="match status" value="1"/>
</dbReference>
<keyword evidence="6" id="KW-1185">Reference proteome</keyword>
<reference evidence="5 6" key="1">
    <citation type="submission" date="2024-01" db="EMBL/GenBank/DDBJ databases">
        <title>The complete chloroplast genome sequence of Lithospermum erythrorhizon: insights into the phylogenetic relationship among Boraginaceae species and the maternal lineages of purple gromwells.</title>
        <authorList>
            <person name="Okada T."/>
            <person name="Watanabe K."/>
        </authorList>
    </citation>
    <scope>NUCLEOTIDE SEQUENCE [LARGE SCALE GENOMIC DNA]</scope>
</reference>
<feature type="region of interest" description="Disordered" evidence="3">
    <location>
        <begin position="322"/>
        <end position="374"/>
    </location>
</feature>
<dbReference type="InterPro" id="IPR024550">
    <property type="entry name" value="TFIIEa/SarR/Rpc3_HTH_dom"/>
</dbReference>
<dbReference type="GO" id="GO:0006367">
    <property type="term" value="P:transcription initiation at RNA polymerase II promoter"/>
    <property type="evidence" value="ECO:0007669"/>
    <property type="project" value="InterPro"/>
</dbReference>
<feature type="compositionally biased region" description="Basic and acidic residues" evidence="3">
    <location>
        <begin position="322"/>
        <end position="341"/>
    </location>
</feature>
<gene>
    <name evidence="5" type="ORF">LIER_08533</name>
</gene>
<feature type="compositionally biased region" description="Acidic residues" evidence="3">
    <location>
        <begin position="363"/>
        <end position="374"/>
    </location>
</feature>
<dbReference type="EMBL" id="BAABME010001386">
    <property type="protein sequence ID" value="GAA0149326.1"/>
    <property type="molecule type" value="Genomic_DNA"/>
</dbReference>
<keyword evidence="1" id="KW-0805">Transcription regulation</keyword>
<evidence type="ECO:0000259" key="4">
    <source>
        <dbReference type="PROSITE" id="PS51344"/>
    </source>
</evidence>
<dbReference type="PANTHER" id="PTHR13097">
    <property type="entry name" value="TRANSCRIPTION INITIATION FACTOR IIE, ALPHA SUBUNIT"/>
    <property type="match status" value="1"/>
</dbReference>
<name>A0AAV3PDH8_LITER</name>
<dbReference type="GO" id="GO:0005673">
    <property type="term" value="C:transcription factor TFIIE complex"/>
    <property type="evidence" value="ECO:0007669"/>
    <property type="project" value="TreeGrafter"/>
</dbReference>
<dbReference type="PANTHER" id="PTHR13097:SF7">
    <property type="entry name" value="GENERAL TRANSCRIPTION FACTOR IIE SUBUNIT 1"/>
    <property type="match status" value="1"/>
</dbReference>
<feature type="domain" description="HTH TFE/IIEalpha-type" evidence="4">
    <location>
        <begin position="6"/>
        <end position="108"/>
    </location>
</feature>
<protein>
    <submittedName>
        <fullName evidence="5">General transcription factor</fullName>
    </submittedName>
</protein>